<dbReference type="InterPro" id="IPR051822">
    <property type="entry name" value="Glycosyl_Hydrolase_84"/>
</dbReference>
<reference evidence="2 3" key="1">
    <citation type="submission" date="2020-03" db="EMBL/GenBank/DDBJ databases">
        <title>A novel species.</title>
        <authorList>
            <person name="Gao J."/>
        </authorList>
    </citation>
    <scope>NUCLEOTIDE SEQUENCE [LARGE SCALE GENOMIC DNA]</scope>
    <source>
        <strain evidence="2 3">QMT-12</strain>
    </source>
</reference>
<organism evidence="2 3">
    <name type="scientific">Streptomyces liangshanensis</name>
    <dbReference type="NCBI Taxonomy" id="2717324"/>
    <lineage>
        <taxon>Bacteria</taxon>
        <taxon>Bacillati</taxon>
        <taxon>Actinomycetota</taxon>
        <taxon>Actinomycetes</taxon>
        <taxon>Kitasatosporales</taxon>
        <taxon>Streptomycetaceae</taxon>
        <taxon>Streptomyces</taxon>
    </lineage>
</organism>
<dbReference type="InterPro" id="IPR016181">
    <property type="entry name" value="Acyl_CoA_acyltransferase"/>
</dbReference>
<dbReference type="SUPFAM" id="SSF55729">
    <property type="entry name" value="Acyl-CoA N-acyltransferases (Nat)"/>
    <property type="match status" value="1"/>
</dbReference>
<keyword evidence="3" id="KW-1185">Reference proteome</keyword>
<dbReference type="Proteomes" id="UP000501179">
    <property type="component" value="Chromosome"/>
</dbReference>
<dbReference type="InterPro" id="IPR000182">
    <property type="entry name" value="GNAT_dom"/>
</dbReference>
<accession>A0A6G9GS99</accession>
<dbReference type="Gene3D" id="3.40.630.30">
    <property type="match status" value="1"/>
</dbReference>
<dbReference type="EMBL" id="CP050177">
    <property type="protein sequence ID" value="QIQ01122.1"/>
    <property type="molecule type" value="Genomic_DNA"/>
</dbReference>
<feature type="domain" description="N-acetyltransferase" evidence="1">
    <location>
        <begin position="17"/>
        <end position="218"/>
    </location>
</feature>
<dbReference type="AlphaFoldDB" id="A0A6G9GS99"/>
<evidence type="ECO:0000259" key="1">
    <source>
        <dbReference type="PROSITE" id="PS51186"/>
    </source>
</evidence>
<dbReference type="PANTHER" id="PTHR13170:SF16">
    <property type="entry name" value="PROTEIN O-GLCNACASE"/>
    <property type="match status" value="1"/>
</dbReference>
<dbReference type="GO" id="GO:0016747">
    <property type="term" value="F:acyltransferase activity, transferring groups other than amino-acyl groups"/>
    <property type="evidence" value="ECO:0007669"/>
    <property type="project" value="InterPro"/>
</dbReference>
<sequence length="219" mass="23571">MNVPAATPAPSSAAPSPYVRAYCPGDLPAVYDICVRTAHEGRDSRHLYPDPELMPSIFAAPYAALEPELAFVLDDGHGRAAGYILGTADTPAFARAFRSVWLPTLTGRYPAPAGPPRTPSEEMIALMHDPERMVLPELAAYPAHLHIDLLPDQQRKGHGRALVVRFLGALRERGVGAAHLAMVTANTSARAFYDRLGFRPIAVPDPGPITYLGRSTAVD</sequence>
<protein>
    <submittedName>
        <fullName evidence="2">GNAT family N-acetyltransferase</fullName>
    </submittedName>
</protein>
<name>A0A6G9GS99_9ACTN</name>
<evidence type="ECO:0000313" key="3">
    <source>
        <dbReference type="Proteomes" id="UP000501179"/>
    </source>
</evidence>
<dbReference type="RefSeq" id="WP_167022506.1">
    <property type="nucleotide sequence ID" value="NZ_CP050177.1"/>
</dbReference>
<dbReference type="KEGG" id="slia:HA039_01345"/>
<dbReference type="PROSITE" id="PS51186">
    <property type="entry name" value="GNAT"/>
    <property type="match status" value="1"/>
</dbReference>
<dbReference type="Pfam" id="PF08445">
    <property type="entry name" value="FR47"/>
    <property type="match status" value="1"/>
</dbReference>
<keyword evidence="2" id="KW-0808">Transferase</keyword>
<dbReference type="PANTHER" id="PTHR13170">
    <property type="entry name" value="O-GLCNACASE"/>
    <property type="match status" value="1"/>
</dbReference>
<evidence type="ECO:0000313" key="2">
    <source>
        <dbReference type="EMBL" id="QIQ01122.1"/>
    </source>
</evidence>
<dbReference type="InterPro" id="IPR013653">
    <property type="entry name" value="GCN5-like_dom"/>
</dbReference>
<proteinExistence type="predicted"/>
<gene>
    <name evidence="2" type="ORF">HA039_01345</name>
</gene>